<dbReference type="Proteomes" id="UP001347796">
    <property type="component" value="Unassembled WGS sequence"/>
</dbReference>
<keyword evidence="5" id="KW-0560">Oxidoreductase</keyword>
<protein>
    <recommendedName>
        <fullName evidence="7">D-2-hydroxyglutarate dehydrogenase, mitochondrial</fullName>
        <ecNumber evidence="6">1.1.99.39</ecNumber>
    </recommendedName>
</protein>
<evidence type="ECO:0000256" key="9">
    <source>
        <dbReference type="ARBA" id="ARBA00049267"/>
    </source>
</evidence>
<dbReference type="PANTHER" id="PTHR43716:SF1">
    <property type="entry name" value="D-2-HYDROXYGLUTARATE DEHYDROGENASE, MITOCHONDRIAL"/>
    <property type="match status" value="1"/>
</dbReference>
<dbReference type="Gene3D" id="3.30.70.2740">
    <property type="match status" value="1"/>
</dbReference>
<comment type="catalytic activity">
    <reaction evidence="9">
        <text>(R)-malate + A = oxaloacetate + AH2</text>
        <dbReference type="Rhea" id="RHEA:67460"/>
        <dbReference type="ChEBI" id="CHEBI:13193"/>
        <dbReference type="ChEBI" id="CHEBI:15588"/>
        <dbReference type="ChEBI" id="CHEBI:16452"/>
        <dbReference type="ChEBI" id="CHEBI:17499"/>
    </reaction>
    <physiologicalReaction direction="left-to-right" evidence="9">
        <dbReference type="Rhea" id="RHEA:67461"/>
    </physiologicalReaction>
</comment>
<dbReference type="FunFam" id="3.30.70.2740:FF:000002">
    <property type="entry name" value="D-2-hydroxyglutarate dehydrogenase mitochondrial"/>
    <property type="match status" value="1"/>
</dbReference>
<dbReference type="GO" id="GO:0005739">
    <property type="term" value="C:mitochondrion"/>
    <property type="evidence" value="ECO:0007669"/>
    <property type="project" value="TreeGrafter"/>
</dbReference>
<dbReference type="SUPFAM" id="SSF55103">
    <property type="entry name" value="FAD-linked oxidases, C-terminal domain"/>
    <property type="match status" value="1"/>
</dbReference>
<gene>
    <name evidence="11" type="ORF">SNE40_015660</name>
</gene>
<dbReference type="InterPro" id="IPR036318">
    <property type="entry name" value="FAD-bd_PCMH-like_sf"/>
</dbReference>
<evidence type="ECO:0000256" key="6">
    <source>
        <dbReference type="ARBA" id="ARBA00039003"/>
    </source>
</evidence>
<sequence length="518" mass="56895">MFTTQLCRHLERWSARNVTRFIKHDRNICTSMSVFSNKTKQIELTRNRYPDLKKGPYADLTGQDVDYFSNLLPGRVLTDASDLEGSNTDWLGTCRGSSQLLLRPKTTDEVSKILEYCNGRKLAVVPQGGNTGLVGGSVPVFDEIIISTQLMNQIISLDDISGTLECQAGCVLAALDSYVSDSNLTMPLDLGAKGSCHIGGNLSTNAGGVRLLRYGSLHGSVLGLEAVLASGEIIDCKSTLRKDNTGYDLKQLFIGSEGTLGIITAVSILCPQKPKSVSVAFLGCESFETVLSIFKQAKHSLGEILLAFEFMDSASMDTVRDNLNLTSPVSEFPFYVLIETGGSDGKHDEEKLTAFLENQMSSGLISDGTVATESTKIANIWGLRERMAEGLMVDGYNYKYDVSLPLSKFYQLVDDMRDRVGGLATRVVGYGHVGDGNLHLNVTSPQYDEELMSLIEPFIYDWVSKYKGSISAEHGLGFKKRNFIYHSKSKSAVDLMKRMKLLMDPNGILNPYKLLPDN</sequence>
<proteinExistence type="inferred from homology"/>
<dbReference type="FunFam" id="3.30.70.2190:FF:000001">
    <property type="entry name" value="D-2-hydroxyglutarate dehydrogenase mitochondrial"/>
    <property type="match status" value="1"/>
</dbReference>
<dbReference type="InterPro" id="IPR004113">
    <property type="entry name" value="FAD-bd_oxidored_4_C"/>
</dbReference>
<dbReference type="Gene3D" id="3.30.43.10">
    <property type="entry name" value="Uridine Diphospho-n-acetylenolpyruvylglucosamine Reductase, domain 2"/>
    <property type="match status" value="1"/>
</dbReference>
<dbReference type="Pfam" id="PF02913">
    <property type="entry name" value="FAD-oxidase_C"/>
    <property type="match status" value="1"/>
</dbReference>
<dbReference type="FunFam" id="3.30.465.10:FF:000001">
    <property type="entry name" value="D-2-hydroxyglutarate dehydrogenase, mitochondrial"/>
    <property type="match status" value="1"/>
</dbReference>
<organism evidence="11 12">
    <name type="scientific">Patella caerulea</name>
    <name type="common">Rayed Mediterranean limpet</name>
    <dbReference type="NCBI Taxonomy" id="87958"/>
    <lineage>
        <taxon>Eukaryota</taxon>
        <taxon>Metazoa</taxon>
        <taxon>Spiralia</taxon>
        <taxon>Lophotrochozoa</taxon>
        <taxon>Mollusca</taxon>
        <taxon>Gastropoda</taxon>
        <taxon>Patellogastropoda</taxon>
        <taxon>Patelloidea</taxon>
        <taxon>Patellidae</taxon>
        <taxon>Patella</taxon>
    </lineage>
</organism>
<feature type="domain" description="FAD-binding PCMH-type" evidence="10">
    <location>
        <begin position="94"/>
        <end position="273"/>
    </location>
</feature>
<dbReference type="InterPro" id="IPR051264">
    <property type="entry name" value="FAD-oxidored/transferase_4"/>
</dbReference>
<evidence type="ECO:0000256" key="1">
    <source>
        <dbReference type="ARBA" id="ARBA00001974"/>
    </source>
</evidence>
<dbReference type="GO" id="GO:0071949">
    <property type="term" value="F:FAD binding"/>
    <property type="evidence" value="ECO:0007669"/>
    <property type="project" value="InterPro"/>
</dbReference>
<dbReference type="InterPro" id="IPR016167">
    <property type="entry name" value="FAD-bd_PCMH_sub1"/>
</dbReference>
<evidence type="ECO:0000256" key="2">
    <source>
        <dbReference type="ARBA" id="ARBA00008000"/>
    </source>
</evidence>
<dbReference type="EC" id="1.1.99.39" evidence="6"/>
<evidence type="ECO:0000256" key="4">
    <source>
        <dbReference type="ARBA" id="ARBA00022827"/>
    </source>
</evidence>
<dbReference type="InterPro" id="IPR016169">
    <property type="entry name" value="FAD-bd_PCMH_sub2"/>
</dbReference>
<evidence type="ECO:0000256" key="7">
    <source>
        <dbReference type="ARBA" id="ARBA00039639"/>
    </source>
</evidence>
<accession>A0AAN8JKD5</accession>
<dbReference type="Gene3D" id="3.30.465.10">
    <property type="match status" value="1"/>
</dbReference>
<comment type="cofactor">
    <cofactor evidence="1">
        <name>FAD</name>
        <dbReference type="ChEBI" id="CHEBI:57692"/>
    </cofactor>
</comment>
<dbReference type="GO" id="GO:0051990">
    <property type="term" value="F:(R)-2-hydroxyglutarate dehydrogenase activity"/>
    <property type="evidence" value="ECO:0007669"/>
    <property type="project" value="UniProtKB-EC"/>
</dbReference>
<comment type="similarity">
    <text evidence="2">Belongs to the FAD-binding oxidoreductase/transferase type 4 family.</text>
</comment>
<dbReference type="PROSITE" id="PS51387">
    <property type="entry name" value="FAD_PCMH"/>
    <property type="match status" value="1"/>
</dbReference>
<dbReference type="InterPro" id="IPR016171">
    <property type="entry name" value="Vanillyl_alc_oxidase_C-sub2"/>
</dbReference>
<dbReference type="FunFam" id="1.10.45.10:FF:000001">
    <property type="entry name" value="D-lactate dehydrogenase mitochondrial"/>
    <property type="match status" value="1"/>
</dbReference>
<dbReference type="InterPro" id="IPR016166">
    <property type="entry name" value="FAD-bd_PCMH"/>
</dbReference>
<dbReference type="SUPFAM" id="SSF56176">
    <property type="entry name" value="FAD-binding/transporter-associated domain-like"/>
    <property type="match status" value="1"/>
</dbReference>
<dbReference type="PANTHER" id="PTHR43716">
    <property type="entry name" value="D-2-HYDROXYGLUTARATE DEHYDROGENASE, MITOCHONDRIAL"/>
    <property type="match status" value="1"/>
</dbReference>
<dbReference type="Gene3D" id="1.10.45.10">
    <property type="entry name" value="Vanillyl-alcohol Oxidase, Chain A, domain 4"/>
    <property type="match status" value="1"/>
</dbReference>
<name>A0AAN8JKD5_PATCE</name>
<dbReference type="AlphaFoldDB" id="A0AAN8JKD5"/>
<reference evidence="11 12" key="1">
    <citation type="submission" date="2024-01" db="EMBL/GenBank/DDBJ databases">
        <title>The genome of the rayed Mediterranean limpet Patella caerulea (Linnaeus, 1758).</title>
        <authorList>
            <person name="Anh-Thu Weber A."/>
            <person name="Halstead-Nussloch G."/>
        </authorList>
    </citation>
    <scope>NUCLEOTIDE SEQUENCE [LARGE SCALE GENOMIC DNA]</scope>
    <source>
        <strain evidence="11">AATW-2023a</strain>
        <tissue evidence="11">Whole specimen</tissue>
    </source>
</reference>
<dbReference type="Pfam" id="PF01565">
    <property type="entry name" value="FAD_binding_4"/>
    <property type="match status" value="1"/>
</dbReference>
<keyword evidence="12" id="KW-1185">Reference proteome</keyword>
<evidence type="ECO:0000256" key="3">
    <source>
        <dbReference type="ARBA" id="ARBA00022630"/>
    </source>
</evidence>
<evidence type="ECO:0000256" key="5">
    <source>
        <dbReference type="ARBA" id="ARBA00023002"/>
    </source>
</evidence>
<comment type="function">
    <text evidence="8">Catalyzes the oxidation of D-2-hydroxyglutarate (D-2-HG) to alpha-ketoglutarate. Also catalyzes the oxidation of other D-2-hydroxyacids, such as D-malate (D-MAL) and D-lactate (D-LAC). Exhibits high activities towards D-2-HG and D-MAL but a very weak activity towards D-LAC.</text>
</comment>
<evidence type="ECO:0000259" key="10">
    <source>
        <dbReference type="PROSITE" id="PS51387"/>
    </source>
</evidence>
<dbReference type="Gene3D" id="3.30.70.2190">
    <property type="match status" value="1"/>
</dbReference>
<dbReference type="EMBL" id="JAZGQO010000010">
    <property type="protein sequence ID" value="KAK6177588.1"/>
    <property type="molecule type" value="Genomic_DNA"/>
</dbReference>
<dbReference type="InterPro" id="IPR016164">
    <property type="entry name" value="FAD-linked_Oxase-like_C"/>
</dbReference>
<evidence type="ECO:0000256" key="8">
    <source>
        <dbReference type="ARBA" id="ARBA00045410"/>
    </source>
</evidence>
<dbReference type="FunFam" id="3.30.43.10:FF:000002">
    <property type="entry name" value="D-2-hydroxyglutarate dehydrogenase, mitochondrial"/>
    <property type="match status" value="1"/>
</dbReference>
<evidence type="ECO:0000313" key="12">
    <source>
        <dbReference type="Proteomes" id="UP001347796"/>
    </source>
</evidence>
<keyword evidence="3" id="KW-0285">Flavoprotein</keyword>
<keyword evidence="4" id="KW-0274">FAD</keyword>
<evidence type="ECO:0000313" key="11">
    <source>
        <dbReference type="EMBL" id="KAK6177588.1"/>
    </source>
</evidence>
<dbReference type="InterPro" id="IPR006094">
    <property type="entry name" value="Oxid_FAD_bind_N"/>
</dbReference>
<comment type="caution">
    <text evidence="11">The sequence shown here is derived from an EMBL/GenBank/DDBJ whole genome shotgun (WGS) entry which is preliminary data.</text>
</comment>